<evidence type="ECO:0000256" key="1">
    <source>
        <dbReference type="ARBA" id="ARBA00005303"/>
    </source>
</evidence>
<sequence>MTSNDRHSNFNSPYRTGQHVPLSPKGGQMSDLASVATASESRNDVSSPYSDFSTNPLDCVASLSARPSTASSRISPNSQAPYSPGARSESAKRQSQMADGFEMQSAAGEIPMQSFRDGQPPAPPVSNSWRRIDKWAEEHYPELYDQLCEGCTNNDLNELEHILDCSLPNDVRESLQHHDGQERGGNPTGIIFGCMLLDCEEIVQERDNWRKVNSEYLSAAAAAAAAAAARSPPPLNTTDSFGDGIPSVNGSARSSVDNGEGSSRAPSVHSNSGNSTWRQQLLARQQSVPAGAIQRVYAHPAWIPLVRDWGGNNLAIDLAPGPRGQWGQVIMFGRDYDTKYVVARSWSAFLALVADDLSSGKWFIDEDTNELKLREFKSTRVEPPYFDILRWRMDQKYNRRVIKRNSGAPGGASSPATAASPYASPSDLNPADRGRPLHRPSVKSPLASPSRLGYANNKPSPLARVTEETSLPELNMVLPTDEEAESLVEAPVPRIPAASSKLSTVINATESAEADASGANAELEKDEKTPLSEAGRGKARQSTLENEAEDAMKTIEI</sequence>
<feature type="domain" description="Knr4/Smi1-like" evidence="3">
    <location>
        <begin position="150"/>
        <end position="352"/>
    </location>
</feature>
<feature type="region of interest" description="Disordered" evidence="2">
    <location>
        <begin position="511"/>
        <end position="557"/>
    </location>
</feature>
<dbReference type="EMBL" id="CAWUON010000050">
    <property type="protein sequence ID" value="CAK7269682.1"/>
    <property type="molecule type" value="Genomic_DNA"/>
</dbReference>
<dbReference type="InterPro" id="IPR037883">
    <property type="entry name" value="Knr4/Smi1-like_sf"/>
</dbReference>
<feature type="compositionally biased region" description="Polar residues" evidence="2">
    <location>
        <begin position="248"/>
        <end position="276"/>
    </location>
</feature>
<feature type="compositionally biased region" description="Polar residues" evidence="2">
    <location>
        <begin position="65"/>
        <end position="81"/>
    </location>
</feature>
<evidence type="ECO:0000313" key="5">
    <source>
        <dbReference type="Proteomes" id="UP001642502"/>
    </source>
</evidence>
<feature type="region of interest" description="Disordered" evidence="2">
    <location>
        <begin position="1"/>
        <end position="100"/>
    </location>
</feature>
<name>A0ABP0DQU0_9PEZI</name>
<evidence type="ECO:0000313" key="4">
    <source>
        <dbReference type="EMBL" id="CAK7269682.1"/>
    </source>
</evidence>
<proteinExistence type="inferred from homology"/>
<dbReference type="InterPro" id="IPR018958">
    <property type="entry name" value="Knr4/Smi1-like_dom"/>
</dbReference>
<feature type="compositionally biased region" description="Polar residues" evidence="2">
    <location>
        <begin position="36"/>
        <end position="56"/>
    </location>
</feature>
<comment type="caution">
    <text evidence="4">The sequence shown here is derived from an EMBL/GenBank/DDBJ whole genome shotgun (WGS) entry which is preliminary data.</text>
</comment>
<reference evidence="4 5" key="1">
    <citation type="submission" date="2024-01" db="EMBL/GenBank/DDBJ databases">
        <authorList>
            <person name="Allen C."/>
            <person name="Tagirdzhanova G."/>
        </authorList>
    </citation>
    <scope>NUCLEOTIDE SEQUENCE [LARGE SCALE GENOMIC DNA]</scope>
    <source>
        <strain evidence="4 5">CBS 119000</strain>
    </source>
</reference>
<protein>
    <submittedName>
        <fullName evidence="4">Cell wall assembly regulator</fullName>
    </submittedName>
</protein>
<gene>
    <name evidence="4" type="primary">SMI1</name>
    <name evidence="4" type="ORF">SEPCBS119000_003695</name>
</gene>
<dbReference type="Proteomes" id="UP001642502">
    <property type="component" value="Unassembled WGS sequence"/>
</dbReference>
<evidence type="ECO:0000256" key="2">
    <source>
        <dbReference type="SAM" id="MobiDB-lite"/>
    </source>
</evidence>
<accession>A0ABP0DQU0</accession>
<dbReference type="PANTHER" id="PTHR47432">
    <property type="entry name" value="CELL WALL ASSEMBLY REGULATOR SMI1"/>
    <property type="match status" value="1"/>
</dbReference>
<dbReference type="PANTHER" id="PTHR47432:SF1">
    <property type="entry name" value="CELL WALL ASSEMBLY REGULATOR SMI1"/>
    <property type="match status" value="1"/>
</dbReference>
<feature type="region of interest" description="Disordered" evidence="2">
    <location>
        <begin position="404"/>
        <end position="465"/>
    </location>
</feature>
<dbReference type="Pfam" id="PF09346">
    <property type="entry name" value="SMI1_KNR4"/>
    <property type="match status" value="1"/>
</dbReference>
<dbReference type="SUPFAM" id="SSF160631">
    <property type="entry name" value="SMI1/KNR4-like"/>
    <property type="match status" value="1"/>
</dbReference>
<dbReference type="InterPro" id="IPR009203">
    <property type="entry name" value="Knr4/Smi1"/>
</dbReference>
<organism evidence="4 5">
    <name type="scientific">Sporothrix epigloea</name>
    <dbReference type="NCBI Taxonomy" id="1892477"/>
    <lineage>
        <taxon>Eukaryota</taxon>
        <taxon>Fungi</taxon>
        <taxon>Dikarya</taxon>
        <taxon>Ascomycota</taxon>
        <taxon>Pezizomycotina</taxon>
        <taxon>Sordariomycetes</taxon>
        <taxon>Sordariomycetidae</taxon>
        <taxon>Ophiostomatales</taxon>
        <taxon>Ophiostomataceae</taxon>
        <taxon>Sporothrix</taxon>
    </lineage>
</organism>
<dbReference type="PIRSF" id="PIRSF017023">
    <property type="entry name" value="KNR4"/>
    <property type="match status" value="1"/>
</dbReference>
<feature type="compositionally biased region" description="Low complexity" evidence="2">
    <location>
        <begin position="411"/>
        <end position="426"/>
    </location>
</feature>
<comment type="similarity">
    <text evidence="1">Belongs to the KNR4/SMI1 family.</text>
</comment>
<evidence type="ECO:0000259" key="3">
    <source>
        <dbReference type="SMART" id="SM00860"/>
    </source>
</evidence>
<keyword evidence="5" id="KW-1185">Reference proteome</keyword>
<dbReference type="InterPro" id="IPR051873">
    <property type="entry name" value="KNR4/SMI1_regulator"/>
</dbReference>
<dbReference type="SMART" id="SM00860">
    <property type="entry name" value="SMI1_KNR4"/>
    <property type="match status" value="1"/>
</dbReference>
<feature type="region of interest" description="Disordered" evidence="2">
    <location>
        <begin position="230"/>
        <end position="276"/>
    </location>
</feature>